<name>A0ACB0JMH1_TRIPR</name>
<keyword evidence="2" id="KW-1185">Reference proteome</keyword>
<dbReference type="EMBL" id="CASHSV030000109">
    <property type="protein sequence ID" value="CAJ2646309.1"/>
    <property type="molecule type" value="Genomic_DNA"/>
</dbReference>
<evidence type="ECO:0000313" key="2">
    <source>
        <dbReference type="Proteomes" id="UP001177021"/>
    </source>
</evidence>
<gene>
    <name evidence="1" type="ORF">MILVUS5_LOCUS15037</name>
</gene>
<protein>
    <submittedName>
        <fullName evidence="1">Uncharacterized protein</fullName>
    </submittedName>
</protein>
<accession>A0ACB0JMH1</accession>
<evidence type="ECO:0000313" key="1">
    <source>
        <dbReference type="EMBL" id="CAJ2646309.1"/>
    </source>
</evidence>
<proteinExistence type="predicted"/>
<reference evidence="1" key="1">
    <citation type="submission" date="2023-10" db="EMBL/GenBank/DDBJ databases">
        <authorList>
            <person name="Rodriguez Cubillos JULIANA M."/>
            <person name="De Vega J."/>
        </authorList>
    </citation>
    <scope>NUCLEOTIDE SEQUENCE</scope>
</reference>
<comment type="caution">
    <text evidence="1">The sequence shown here is derived from an EMBL/GenBank/DDBJ whole genome shotgun (WGS) entry which is preliminary data.</text>
</comment>
<dbReference type="Proteomes" id="UP001177021">
    <property type="component" value="Unassembled WGS sequence"/>
</dbReference>
<organism evidence="1 2">
    <name type="scientific">Trifolium pratense</name>
    <name type="common">Red clover</name>
    <dbReference type="NCBI Taxonomy" id="57577"/>
    <lineage>
        <taxon>Eukaryota</taxon>
        <taxon>Viridiplantae</taxon>
        <taxon>Streptophyta</taxon>
        <taxon>Embryophyta</taxon>
        <taxon>Tracheophyta</taxon>
        <taxon>Spermatophyta</taxon>
        <taxon>Magnoliopsida</taxon>
        <taxon>eudicotyledons</taxon>
        <taxon>Gunneridae</taxon>
        <taxon>Pentapetalae</taxon>
        <taxon>rosids</taxon>
        <taxon>fabids</taxon>
        <taxon>Fabales</taxon>
        <taxon>Fabaceae</taxon>
        <taxon>Papilionoideae</taxon>
        <taxon>50 kb inversion clade</taxon>
        <taxon>NPAAA clade</taxon>
        <taxon>Hologalegina</taxon>
        <taxon>IRL clade</taxon>
        <taxon>Trifolieae</taxon>
        <taxon>Trifolium</taxon>
    </lineage>
</organism>
<sequence>MPTYYEDLNTILGRRMQKTIMYTIHVKDVFLNQSLGEYITSFHDYLVLEGPVAEPVLTQIIKSRGPNQSTRYEVDVWQQFCLDNYFSNGDVVKFTFFDLENSNRVDVDRVIQDVDRVIQ</sequence>